<organism evidence="1 2">
    <name type="scientific">Castellaniella defragrans (strain DSM 12143 / CCUG 39792 / 65Phen)</name>
    <name type="common">Alcaligenes defragrans</name>
    <dbReference type="NCBI Taxonomy" id="1437824"/>
    <lineage>
        <taxon>Bacteria</taxon>
        <taxon>Pseudomonadati</taxon>
        <taxon>Pseudomonadota</taxon>
        <taxon>Betaproteobacteria</taxon>
        <taxon>Burkholderiales</taxon>
        <taxon>Alcaligenaceae</taxon>
        <taxon>Castellaniella</taxon>
    </lineage>
</organism>
<dbReference type="Pfam" id="PF03500">
    <property type="entry name" value="Cellsynth_D"/>
    <property type="match status" value="1"/>
</dbReference>
<proteinExistence type="predicted"/>
<name>W8X5A8_CASD6</name>
<dbReference type="eggNOG" id="ENOG50330JF">
    <property type="taxonomic scope" value="Bacteria"/>
</dbReference>
<dbReference type="InterPro" id="IPR038470">
    <property type="entry name" value="Cellsynth_D_sf"/>
</dbReference>
<dbReference type="AlphaFoldDB" id="W8X5A8"/>
<dbReference type="InterPro" id="IPR022798">
    <property type="entry name" value="BcsD_bac"/>
</dbReference>
<dbReference type="Proteomes" id="UP000019805">
    <property type="component" value="Chromosome"/>
</dbReference>
<keyword evidence="2" id="KW-1185">Reference proteome</keyword>
<dbReference type="KEGG" id="cdn:BN940_15091"/>
<protein>
    <recommendedName>
        <fullName evidence="3">Cellulose synthase operon protein D</fullName>
    </recommendedName>
</protein>
<accession>W8X5A8</accession>
<dbReference type="STRING" id="1437824.BN940_15091"/>
<dbReference type="EMBL" id="HG916765">
    <property type="protein sequence ID" value="CDM25462.1"/>
    <property type="molecule type" value="Genomic_DNA"/>
</dbReference>
<dbReference type="HOGENOM" id="CLU_131913_1_0_4"/>
<gene>
    <name evidence="1" type="ORF">BN940_15091</name>
</gene>
<evidence type="ECO:0008006" key="3">
    <source>
        <dbReference type="Google" id="ProtNLM"/>
    </source>
</evidence>
<dbReference type="GO" id="GO:0030244">
    <property type="term" value="P:cellulose biosynthetic process"/>
    <property type="evidence" value="ECO:0007669"/>
    <property type="project" value="InterPro"/>
</dbReference>
<sequence>MFPPVISIESTMSNDPRYTAYLESQRRAAQWTVFLRAVAQALQSRLDVDELRQTMRAAGMQAAQELALPECETLADIEAAANRHWSQMGWGCVALSEQPDCLRISHAYAPFAEAFGAEPPDWLGSFLEGVYQQWFLLLGAGNALLVRFEGRDENGILNYRFGR</sequence>
<dbReference type="Gene3D" id="3.30.70.2590">
    <property type="match status" value="1"/>
</dbReference>
<evidence type="ECO:0000313" key="1">
    <source>
        <dbReference type="EMBL" id="CDM25462.1"/>
    </source>
</evidence>
<reference evidence="1 2" key="1">
    <citation type="journal article" date="2014" name="BMC Microbiol.">
        <title>The oxygen-independent metabolism of cyclic monoterpenes in Castellaniella defragrans 65Phen.</title>
        <authorList>
            <person name="Petasch J."/>
            <person name="Disch E.M."/>
            <person name="Markert S."/>
            <person name="Becher D."/>
            <person name="Schweder T."/>
            <person name="Huttel B."/>
            <person name="Reinhardt R."/>
            <person name="Harder J."/>
        </authorList>
    </citation>
    <scope>NUCLEOTIDE SEQUENCE [LARGE SCALE GENOMIC DNA]</scope>
    <source>
        <strain evidence="1">65Phen</strain>
    </source>
</reference>
<evidence type="ECO:0000313" key="2">
    <source>
        <dbReference type="Proteomes" id="UP000019805"/>
    </source>
</evidence>